<dbReference type="STRING" id="1121895.GCA_000378485_02183"/>
<dbReference type="AlphaFoldDB" id="A0A0A2M4S4"/>
<evidence type="ECO:0000256" key="1">
    <source>
        <dbReference type="ARBA" id="ARBA00004196"/>
    </source>
</evidence>
<dbReference type="GO" id="GO:0016209">
    <property type="term" value="F:antioxidant activity"/>
    <property type="evidence" value="ECO:0007669"/>
    <property type="project" value="InterPro"/>
</dbReference>
<keyword evidence="3" id="KW-1015">Disulfide bond</keyword>
<keyword evidence="8" id="KW-1185">Reference proteome</keyword>
<dbReference type="InterPro" id="IPR013766">
    <property type="entry name" value="Thioredoxin_domain"/>
</dbReference>
<feature type="signal peptide" evidence="5">
    <location>
        <begin position="1"/>
        <end position="16"/>
    </location>
</feature>
<accession>A0A0A2M4S4</accession>
<sequence length="329" mass="37358">MKILLLALLIGTGAFAQTDLINFKGEITNTTADSVVVTSKSGRWHKAMALNAKGHFEGKIQQGANVFTLSVGDVKTQIWLENEFDLTITADAKNFVQTLHFEGAGAKENDFIVGMERDKHKLVEKYKAAFTDEELQKDVNIMVDAWVAVLKSKPQTDMMAMNLTFKIDYIDRKNLPKEISKEIYKQRLVNTKSPDFNFENFKGGNTKLSQFKGKYVYIDVWATWCGPCKMEIPFLQEVEEANRDKNIIFISISVDKAKDHDKWKEMVAKDDLGGVQLMADKDWQSDFIKAYGIHSIPRFILIDPKGNVVDADAKRPSNPELQRQLNKLL</sequence>
<organism evidence="7 8">
    <name type="scientific">Flavobacterium rivuli WB 3.3-2 = DSM 21788</name>
    <dbReference type="NCBI Taxonomy" id="1121895"/>
    <lineage>
        <taxon>Bacteria</taxon>
        <taxon>Pseudomonadati</taxon>
        <taxon>Bacteroidota</taxon>
        <taxon>Flavobacteriia</taxon>
        <taxon>Flavobacteriales</taxon>
        <taxon>Flavobacteriaceae</taxon>
        <taxon>Flavobacterium</taxon>
    </lineage>
</organism>
<evidence type="ECO:0000259" key="6">
    <source>
        <dbReference type="PROSITE" id="PS51352"/>
    </source>
</evidence>
<dbReference type="InterPro" id="IPR036249">
    <property type="entry name" value="Thioredoxin-like_sf"/>
</dbReference>
<dbReference type="GO" id="GO:0016491">
    <property type="term" value="F:oxidoreductase activity"/>
    <property type="evidence" value="ECO:0007669"/>
    <property type="project" value="InterPro"/>
</dbReference>
<protein>
    <recommendedName>
        <fullName evidence="6">Thioredoxin domain-containing protein</fullName>
    </recommendedName>
</protein>
<evidence type="ECO:0000256" key="5">
    <source>
        <dbReference type="SAM" id="SignalP"/>
    </source>
</evidence>
<dbReference type="EMBL" id="JRLX01000005">
    <property type="protein sequence ID" value="KGO87264.1"/>
    <property type="molecule type" value="Genomic_DNA"/>
</dbReference>
<evidence type="ECO:0000313" key="7">
    <source>
        <dbReference type="EMBL" id="KGO87264.1"/>
    </source>
</evidence>
<feature type="chain" id="PRO_5002002851" description="Thioredoxin domain-containing protein" evidence="5">
    <location>
        <begin position="17"/>
        <end position="329"/>
    </location>
</feature>
<gene>
    <name evidence="7" type="ORF">Q765_06245</name>
</gene>
<name>A0A0A2M4S4_9FLAO</name>
<dbReference type="PANTHER" id="PTHR42852">
    <property type="entry name" value="THIOL:DISULFIDE INTERCHANGE PROTEIN DSBE"/>
    <property type="match status" value="1"/>
</dbReference>
<feature type="domain" description="Thioredoxin" evidence="6">
    <location>
        <begin position="187"/>
        <end position="329"/>
    </location>
</feature>
<dbReference type="Gene3D" id="3.40.30.10">
    <property type="entry name" value="Glutaredoxin"/>
    <property type="match status" value="1"/>
</dbReference>
<dbReference type="Proteomes" id="UP000030152">
    <property type="component" value="Unassembled WGS sequence"/>
</dbReference>
<reference evidence="7 8" key="1">
    <citation type="submission" date="2013-09" db="EMBL/GenBank/DDBJ databases">
        <authorList>
            <person name="Zeng Z."/>
            <person name="Chen C."/>
        </authorList>
    </citation>
    <scope>NUCLEOTIDE SEQUENCE [LARGE SCALE GENOMIC DNA]</scope>
    <source>
        <strain evidence="7 8">WB 3.3-2</strain>
    </source>
</reference>
<dbReference type="CDD" id="cd02966">
    <property type="entry name" value="TlpA_like_family"/>
    <property type="match status" value="1"/>
</dbReference>
<dbReference type="PANTHER" id="PTHR42852:SF6">
    <property type="entry name" value="THIOL:DISULFIDE INTERCHANGE PROTEIN DSBE"/>
    <property type="match status" value="1"/>
</dbReference>
<dbReference type="PROSITE" id="PS51352">
    <property type="entry name" value="THIOREDOXIN_2"/>
    <property type="match status" value="1"/>
</dbReference>
<dbReference type="eggNOG" id="COG0526">
    <property type="taxonomic scope" value="Bacteria"/>
</dbReference>
<keyword evidence="5" id="KW-0732">Signal</keyword>
<comment type="subcellular location">
    <subcellularLocation>
        <location evidence="1">Cell envelope</location>
    </subcellularLocation>
</comment>
<dbReference type="RefSeq" id="WP_020213341.1">
    <property type="nucleotide sequence ID" value="NZ_JRLX01000005.1"/>
</dbReference>
<comment type="caution">
    <text evidence="7">The sequence shown here is derived from an EMBL/GenBank/DDBJ whole genome shotgun (WGS) entry which is preliminary data.</text>
</comment>
<keyword evidence="4" id="KW-0676">Redox-active center</keyword>
<dbReference type="InterPro" id="IPR000866">
    <property type="entry name" value="AhpC/TSA"/>
</dbReference>
<evidence type="ECO:0000256" key="3">
    <source>
        <dbReference type="ARBA" id="ARBA00023157"/>
    </source>
</evidence>
<proteinExistence type="predicted"/>
<dbReference type="GO" id="GO:0030313">
    <property type="term" value="C:cell envelope"/>
    <property type="evidence" value="ECO:0007669"/>
    <property type="project" value="UniProtKB-SubCell"/>
</dbReference>
<dbReference type="OrthoDB" id="743079at2"/>
<evidence type="ECO:0000313" key="8">
    <source>
        <dbReference type="Proteomes" id="UP000030152"/>
    </source>
</evidence>
<dbReference type="Pfam" id="PF00578">
    <property type="entry name" value="AhpC-TSA"/>
    <property type="match status" value="1"/>
</dbReference>
<dbReference type="SUPFAM" id="SSF52833">
    <property type="entry name" value="Thioredoxin-like"/>
    <property type="match status" value="1"/>
</dbReference>
<keyword evidence="2" id="KW-0201">Cytochrome c-type biogenesis</keyword>
<evidence type="ECO:0000256" key="2">
    <source>
        <dbReference type="ARBA" id="ARBA00022748"/>
    </source>
</evidence>
<evidence type="ECO:0000256" key="4">
    <source>
        <dbReference type="ARBA" id="ARBA00023284"/>
    </source>
</evidence>
<dbReference type="InterPro" id="IPR050553">
    <property type="entry name" value="Thioredoxin_ResA/DsbE_sf"/>
</dbReference>
<dbReference type="GO" id="GO:0017004">
    <property type="term" value="P:cytochrome complex assembly"/>
    <property type="evidence" value="ECO:0007669"/>
    <property type="project" value="UniProtKB-KW"/>
</dbReference>